<evidence type="ECO:0000313" key="7">
    <source>
        <dbReference type="EMBL" id="KAK4503849.1"/>
    </source>
</evidence>
<feature type="transmembrane region" description="Helical" evidence="6">
    <location>
        <begin position="335"/>
        <end position="353"/>
    </location>
</feature>
<proteinExistence type="predicted"/>
<dbReference type="PANTHER" id="PTHR45649">
    <property type="entry name" value="AMINO-ACID PERMEASE BAT1"/>
    <property type="match status" value="1"/>
</dbReference>
<evidence type="ECO:0000256" key="3">
    <source>
        <dbReference type="ARBA" id="ARBA00022692"/>
    </source>
</evidence>
<evidence type="ECO:0000256" key="6">
    <source>
        <dbReference type="SAM" id="Phobius"/>
    </source>
</evidence>
<evidence type="ECO:0000256" key="4">
    <source>
        <dbReference type="ARBA" id="ARBA00022989"/>
    </source>
</evidence>
<dbReference type="Pfam" id="PF13520">
    <property type="entry name" value="AA_permease_2"/>
    <property type="match status" value="1"/>
</dbReference>
<feature type="transmembrane region" description="Helical" evidence="6">
    <location>
        <begin position="303"/>
        <end position="323"/>
    </location>
</feature>
<keyword evidence="3 6" id="KW-0812">Transmembrane</keyword>
<gene>
    <name evidence="7" type="ORF">PRZ48_004764</name>
</gene>
<dbReference type="Proteomes" id="UP001305779">
    <property type="component" value="Unassembled WGS sequence"/>
</dbReference>
<keyword evidence="2" id="KW-0813">Transport</keyword>
<comment type="caution">
    <text evidence="7">The sequence shown here is derived from an EMBL/GenBank/DDBJ whole genome shotgun (WGS) entry which is preliminary data.</text>
</comment>
<name>A0ABR0ER38_ZASCE</name>
<evidence type="ECO:0000256" key="2">
    <source>
        <dbReference type="ARBA" id="ARBA00022448"/>
    </source>
</evidence>
<feature type="transmembrane region" description="Helical" evidence="6">
    <location>
        <begin position="114"/>
        <end position="132"/>
    </location>
</feature>
<sequence>MAPGRAPATAQEKVTTIFDRTRDHAIVDETATLDEQTLTALGYKQQFKRDFSILESFSVSFAVLGLLPSIASTISYSLGYSGTGGAPCSLDYALAYMITTAATISNPDYTPKDWHIYLMFLAILTLNGLVAMQSTKFIGWTNVYTVKDIQDVVAGPYGQPWGSLCVQVLGKEQGLALFGLTMVAQFFCGLGTTITSSRIMFAYSRDGAVPGSRIWSTVDKRFKTPVYATWGVLLIAALVGLLLFAGPVAINAVFTIVAIGQYTSFTVRGEILDFDTPIALKLFFNNGRFKPGPWHLGKFSKPLNAIACSWWLLIVPALCFPAYKGSDLTLQTMNWTCLIYGGVMLIAMVWYAVDARKWFKGPRINVEHLDTLTPDDSQALHEAKEQ</sequence>
<dbReference type="InterPro" id="IPR002293">
    <property type="entry name" value="AA/rel_permease1"/>
</dbReference>
<dbReference type="PANTHER" id="PTHR45649:SF29">
    <property type="entry name" value="AMINO ACID TRANSPORTER (EUROFUNG)"/>
    <property type="match status" value="1"/>
</dbReference>
<feature type="transmembrane region" description="Helical" evidence="6">
    <location>
        <begin position="230"/>
        <end position="259"/>
    </location>
</feature>
<accession>A0ABR0ER38</accession>
<keyword evidence="5 6" id="KW-0472">Membrane</keyword>
<keyword evidence="8" id="KW-1185">Reference proteome</keyword>
<organism evidence="7 8">
    <name type="scientific">Zasmidium cellare</name>
    <name type="common">Wine cellar mold</name>
    <name type="synonym">Racodium cellare</name>
    <dbReference type="NCBI Taxonomy" id="395010"/>
    <lineage>
        <taxon>Eukaryota</taxon>
        <taxon>Fungi</taxon>
        <taxon>Dikarya</taxon>
        <taxon>Ascomycota</taxon>
        <taxon>Pezizomycotina</taxon>
        <taxon>Dothideomycetes</taxon>
        <taxon>Dothideomycetidae</taxon>
        <taxon>Mycosphaerellales</taxon>
        <taxon>Mycosphaerellaceae</taxon>
        <taxon>Zasmidium</taxon>
    </lineage>
</organism>
<keyword evidence="4 6" id="KW-1133">Transmembrane helix</keyword>
<evidence type="ECO:0008006" key="9">
    <source>
        <dbReference type="Google" id="ProtNLM"/>
    </source>
</evidence>
<evidence type="ECO:0000256" key="1">
    <source>
        <dbReference type="ARBA" id="ARBA00004141"/>
    </source>
</evidence>
<dbReference type="EMBL" id="JAXOVC010000003">
    <property type="protein sequence ID" value="KAK4503849.1"/>
    <property type="molecule type" value="Genomic_DNA"/>
</dbReference>
<reference evidence="7 8" key="1">
    <citation type="journal article" date="2023" name="G3 (Bethesda)">
        <title>A chromosome-level genome assembly of Zasmidium syzygii isolated from banana leaves.</title>
        <authorList>
            <person name="van Westerhoven A.C."/>
            <person name="Mehrabi R."/>
            <person name="Talebi R."/>
            <person name="Steentjes M.B.F."/>
            <person name="Corcolon B."/>
            <person name="Chong P.A."/>
            <person name="Kema G.H.J."/>
            <person name="Seidl M.F."/>
        </authorList>
    </citation>
    <scope>NUCLEOTIDE SEQUENCE [LARGE SCALE GENOMIC DNA]</scope>
    <source>
        <strain evidence="7 8">P124</strain>
    </source>
</reference>
<feature type="transmembrane region" description="Helical" evidence="6">
    <location>
        <begin position="51"/>
        <end position="71"/>
    </location>
</feature>
<dbReference type="Gene3D" id="1.20.1740.10">
    <property type="entry name" value="Amino acid/polyamine transporter I"/>
    <property type="match status" value="1"/>
</dbReference>
<evidence type="ECO:0000313" key="8">
    <source>
        <dbReference type="Proteomes" id="UP001305779"/>
    </source>
</evidence>
<evidence type="ECO:0000256" key="5">
    <source>
        <dbReference type="ARBA" id="ARBA00023136"/>
    </source>
</evidence>
<protein>
    <recommendedName>
        <fullName evidence="9">Amino acid transporter</fullName>
    </recommendedName>
</protein>
<comment type="subcellular location">
    <subcellularLocation>
        <location evidence="1">Membrane</location>
        <topology evidence="1">Multi-pass membrane protein</topology>
    </subcellularLocation>
</comment>